<dbReference type="AlphaFoldDB" id="A0A1F7FEP2"/>
<evidence type="ECO:0000256" key="1">
    <source>
        <dbReference type="ARBA" id="ARBA00022553"/>
    </source>
</evidence>
<dbReference type="Gene3D" id="1.10.1660.10">
    <property type="match status" value="1"/>
</dbReference>
<dbReference type="InterPro" id="IPR050595">
    <property type="entry name" value="Bact_response_regulator"/>
</dbReference>
<dbReference type="Pfam" id="PF12728">
    <property type="entry name" value="HTH_17"/>
    <property type="match status" value="1"/>
</dbReference>
<dbReference type="InterPro" id="IPR011006">
    <property type="entry name" value="CheY-like_superfamily"/>
</dbReference>
<dbReference type="PANTHER" id="PTHR44591:SF3">
    <property type="entry name" value="RESPONSE REGULATORY DOMAIN-CONTAINING PROTEIN"/>
    <property type="match status" value="1"/>
</dbReference>
<evidence type="ECO:0000256" key="2">
    <source>
        <dbReference type="PROSITE-ProRule" id="PRU00169"/>
    </source>
</evidence>
<dbReference type="InterPro" id="IPR041657">
    <property type="entry name" value="HTH_17"/>
</dbReference>
<dbReference type="Gene3D" id="3.40.50.2300">
    <property type="match status" value="1"/>
</dbReference>
<dbReference type="Proteomes" id="UP000179243">
    <property type="component" value="Unassembled WGS sequence"/>
</dbReference>
<organism evidence="4 5">
    <name type="scientific">Candidatus Raymondbacteria bacterium RIFOXYD12_FULL_49_13</name>
    <dbReference type="NCBI Taxonomy" id="1817890"/>
    <lineage>
        <taxon>Bacteria</taxon>
        <taxon>Raymondiibacteriota</taxon>
    </lineage>
</organism>
<feature type="modified residue" description="4-aspartylphosphate" evidence="2">
    <location>
        <position position="122"/>
    </location>
</feature>
<dbReference type="Pfam" id="PF00072">
    <property type="entry name" value="Response_reg"/>
    <property type="match status" value="1"/>
</dbReference>
<dbReference type="SUPFAM" id="SSF46955">
    <property type="entry name" value="Putative DNA-binding domain"/>
    <property type="match status" value="1"/>
</dbReference>
<protein>
    <recommendedName>
        <fullName evidence="3">Response regulatory domain-containing protein</fullName>
    </recommendedName>
</protein>
<comment type="caution">
    <text evidence="4">The sequence shown here is derived from an EMBL/GenBank/DDBJ whole genome shotgun (WGS) entry which is preliminary data.</text>
</comment>
<evidence type="ECO:0000259" key="3">
    <source>
        <dbReference type="PROSITE" id="PS50110"/>
    </source>
</evidence>
<feature type="domain" description="Response regulatory" evidence="3">
    <location>
        <begin position="71"/>
        <end position="189"/>
    </location>
</feature>
<dbReference type="PROSITE" id="PS50110">
    <property type="entry name" value="RESPONSE_REGULATORY"/>
    <property type="match status" value="1"/>
</dbReference>
<dbReference type="GO" id="GO:0000160">
    <property type="term" value="P:phosphorelay signal transduction system"/>
    <property type="evidence" value="ECO:0007669"/>
    <property type="project" value="InterPro"/>
</dbReference>
<dbReference type="CDD" id="cd00156">
    <property type="entry name" value="REC"/>
    <property type="match status" value="1"/>
</dbReference>
<dbReference type="InterPro" id="IPR009061">
    <property type="entry name" value="DNA-bd_dom_put_sf"/>
</dbReference>
<keyword evidence="1 2" id="KW-0597">Phosphoprotein</keyword>
<dbReference type="PANTHER" id="PTHR44591">
    <property type="entry name" value="STRESS RESPONSE REGULATOR PROTEIN 1"/>
    <property type="match status" value="1"/>
</dbReference>
<evidence type="ECO:0000313" key="5">
    <source>
        <dbReference type="Proteomes" id="UP000179243"/>
    </source>
</evidence>
<dbReference type="SUPFAM" id="SSF52172">
    <property type="entry name" value="CheY-like"/>
    <property type="match status" value="1"/>
</dbReference>
<name>A0A1F7FEP2_UNCRA</name>
<reference evidence="4 5" key="1">
    <citation type="journal article" date="2016" name="Nat. Commun.">
        <title>Thousands of microbial genomes shed light on interconnected biogeochemical processes in an aquifer system.</title>
        <authorList>
            <person name="Anantharaman K."/>
            <person name="Brown C.T."/>
            <person name="Hug L.A."/>
            <person name="Sharon I."/>
            <person name="Castelle C.J."/>
            <person name="Probst A.J."/>
            <person name="Thomas B.C."/>
            <person name="Singh A."/>
            <person name="Wilkins M.J."/>
            <person name="Karaoz U."/>
            <person name="Brodie E.L."/>
            <person name="Williams K.H."/>
            <person name="Hubbard S.S."/>
            <person name="Banfield J.F."/>
        </authorList>
    </citation>
    <scope>NUCLEOTIDE SEQUENCE [LARGE SCALE GENOMIC DNA]</scope>
</reference>
<accession>A0A1F7FEP2</accession>
<dbReference type="InterPro" id="IPR001789">
    <property type="entry name" value="Sig_transdc_resp-reg_receiver"/>
</dbReference>
<gene>
    <name evidence="4" type="ORF">A2519_11440</name>
</gene>
<dbReference type="SMART" id="SM00448">
    <property type="entry name" value="REC"/>
    <property type="match status" value="1"/>
</dbReference>
<dbReference type="EMBL" id="MFYX01000060">
    <property type="protein sequence ID" value="OGK05154.1"/>
    <property type="molecule type" value="Genomic_DNA"/>
</dbReference>
<sequence>MGKNYYTTGEVAKIIGISQKTVKNYCDKGLLISENTPITGYRRIPHANLESFLHAHGISLNILERQEKVKKVMVVDDEESIVKLFTTLLREIDAKLLIETAANGYEACVKAGIFIPDAIILDLHMPKADGFEVLRNIKSINATSHAEFLVCTGYATSENIAALKPYNVFRVLQKPVDIDEFIRNVKTMLGMDALQQAVQ</sequence>
<evidence type="ECO:0000313" key="4">
    <source>
        <dbReference type="EMBL" id="OGK05154.1"/>
    </source>
</evidence>
<proteinExistence type="predicted"/>